<dbReference type="GO" id="GO:0004170">
    <property type="term" value="F:dUTP diphosphatase activity"/>
    <property type="evidence" value="ECO:0007669"/>
    <property type="project" value="UniProtKB-UniRule"/>
</dbReference>
<evidence type="ECO:0000313" key="7">
    <source>
        <dbReference type="Ensembl" id="ENSSHBP00005011196.1"/>
    </source>
</evidence>
<dbReference type="Ensembl" id="ENSSHBT00005013480.1">
    <property type="protein sequence ID" value="ENSSHBP00005011208.1"/>
    <property type="gene ID" value="ENSSHBG00005009740.1"/>
</dbReference>
<name>A0A672UBS6_STRHB</name>
<reference evidence="7" key="1">
    <citation type="submission" date="2025-05" db="UniProtKB">
        <authorList>
            <consortium name="Ensembl"/>
        </authorList>
    </citation>
    <scope>IDENTIFICATION</scope>
</reference>
<dbReference type="UniPathway" id="UPA00610">
    <property type="reaction ID" value="UER00666"/>
</dbReference>
<dbReference type="GO" id="GO:0046081">
    <property type="term" value="P:dUTP catabolic process"/>
    <property type="evidence" value="ECO:0007669"/>
    <property type="project" value="UniProtKB-UniRule"/>
</dbReference>
<comment type="cofactor">
    <cofactor evidence="5">
        <name>Mg(2+)</name>
        <dbReference type="ChEBI" id="CHEBI:18420"/>
    </cofactor>
</comment>
<evidence type="ECO:0000256" key="3">
    <source>
        <dbReference type="ARBA" id="ARBA00022801"/>
    </source>
</evidence>
<keyword evidence="4 5" id="KW-0546">Nucleotide metabolism</keyword>
<evidence type="ECO:0000256" key="4">
    <source>
        <dbReference type="ARBA" id="ARBA00023080"/>
    </source>
</evidence>
<dbReference type="Pfam" id="PF00692">
    <property type="entry name" value="dUTPase"/>
    <property type="match status" value="1"/>
</dbReference>
<sequence>METPLMRMTTPNLQIKPLTGALALYRATPDAAGLDLYSLQMHRLNTRGICVIDTGTGLYIPSGYFGLIAPRSALAIKGIQILAGIIDSDYDGEIKVTFTVAVKCCNLSSAYNHCANSTENVYNSSSPQFA</sequence>
<keyword evidence="5" id="KW-0479">Metal-binding</keyword>
<organism evidence="7 8">
    <name type="scientific">Strigops habroptila</name>
    <name type="common">Kakapo</name>
    <dbReference type="NCBI Taxonomy" id="2489341"/>
    <lineage>
        <taxon>Eukaryota</taxon>
        <taxon>Metazoa</taxon>
        <taxon>Chordata</taxon>
        <taxon>Craniata</taxon>
        <taxon>Vertebrata</taxon>
        <taxon>Euteleostomi</taxon>
        <taxon>Archelosauria</taxon>
        <taxon>Archosauria</taxon>
        <taxon>Dinosauria</taxon>
        <taxon>Saurischia</taxon>
        <taxon>Theropoda</taxon>
        <taxon>Coelurosauria</taxon>
        <taxon>Aves</taxon>
        <taxon>Neognathae</taxon>
        <taxon>Neoaves</taxon>
        <taxon>Telluraves</taxon>
        <taxon>Australaves</taxon>
        <taxon>Psittaciformes</taxon>
        <taxon>Psittacidae</taxon>
        <taxon>Strigops</taxon>
    </lineage>
</organism>
<dbReference type="Ensembl" id="ENSSHBT00005013468.1">
    <property type="protein sequence ID" value="ENSSHBP00005011196.1"/>
    <property type="gene ID" value="ENSSHBG00005009729.1"/>
</dbReference>
<dbReference type="Proteomes" id="UP000472266">
    <property type="component" value="Unplaced"/>
</dbReference>
<keyword evidence="8" id="KW-1185">Reference proteome</keyword>
<keyword evidence="3 5" id="KW-0378">Hydrolase</keyword>
<dbReference type="InterPro" id="IPR029054">
    <property type="entry name" value="dUTPase-like"/>
</dbReference>
<comment type="similarity">
    <text evidence="2 5">Belongs to the dUTPase family.</text>
</comment>
<dbReference type="GO" id="GO:0006226">
    <property type="term" value="P:dUMP biosynthetic process"/>
    <property type="evidence" value="ECO:0007669"/>
    <property type="project" value="UniProtKB-UniRule"/>
</dbReference>
<comment type="pathway">
    <text evidence="1 5">Pyrimidine metabolism; dUMP biosynthesis; dUMP from dCTP (dUTP route): step 2/2.</text>
</comment>
<dbReference type="GO" id="GO:0000287">
    <property type="term" value="F:magnesium ion binding"/>
    <property type="evidence" value="ECO:0007669"/>
    <property type="project" value="UniProtKB-UniRule"/>
</dbReference>
<comment type="function">
    <text evidence="5">Involved in nucleotide metabolism via production of dUMP, the immediate precursor of thymidine nucleotides, and decreases the intracellular concentration of dUTP so that uracil cannot be incorporated into DNA.</text>
</comment>
<dbReference type="AlphaFoldDB" id="A0A672UBS6"/>
<evidence type="ECO:0000256" key="2">
    <source>
        <dbReference type="ARBA" id="ARBA00006581"/>
    </source>
</evidence>
<evidence type="ECO:0000256" key="1">
    <source>
        <dbReference type="ARBA" id="ARBA00005142"/>
    </source>
</evidence>
<dbReference type="InterPro" id="IPR033704">
    <property type="entry name" value="dUTPase_trimeric"/>
</dbReference>
<protein>
    <recommendedName>
        <fullName evidence="5">Deoxyuridine 5'-triphosphate nucleotidohydrolase</fullName>
        <shortName evidence="5">dUTPase</shortName>
        <ecNumber evidence="5">3.6.1.23</ecNumber>
    </recommendedName>
    <alternativeName>
        <fullName evidence="5">dUTP pyrophosphatase</fullName>
    </alternativeName>
</protein>
<dbReference type="PANTHER" id="PTHR11241:SF0">
    <property type="entry name" value="DEOXYURIDINE 5'-TRIPHOSPHATE NUCLEOTIDOHYDROLASE"/>
    <property type="match status" value="1"/>
</dbReference>
<comment type="catalytic activity">
    <reaction evidence="5">
        <text>dUTP + H2O = dUMP + diphosphate + H(+)</text>
        <dbReference type="Rhea" id="RHEA:10248"/>
        <dbReference type="ChEBI" id="CHEBI:15377"/>
        <dbReference type="ChEBI" id="CHEBI:15378"/>
        <dbReference type="ChEBI" id="CHEBI:33019"/>
        <dbReference type="ChEBI" id="CHEBI:61555"/>
        <dbReference type="ChEBI" id="CHEBI:246422"/>
        <dbReference type="EC" id="3.6.1.23"/>
    </reaction>
</comment>
<dbReference type="SUPFAM" id="SSF51283">
    <property type="entry name" value="dUTPase-like"/>
    <property type="match status" value="1"/>
</dbReference>
<feature type="domain" description="dUTPase-like" evidence="6">
    <location>
        <begin position="25"/>
        <end position="101"/>
    </location>
</feature>
<dbReference type="InterPro" id="IPR008181">
    <property type="entry name" value="dUTPase"/>
</dbReference>
<keyword evidence="5" id="KW-0460">Magnesium</keyword>
<accession>A0A672UBS6</accession>
<dbReference type="PANTHER" id="PTHR11241">
    <property type="entry name" value="DEOXYURIDINE 5'-TRIPHOSPHATE NUCLEOTIDOHYDROLASE"/>
    <property type="match status" value="1"/>
</dbReference>
<dbReference type="InterPro" id="IPR036157">
    <property type="entry name" value="dUTPase-like_sf"/>
</dbReference>
<dbReference type="EC" id="3.6.1.23" evidence="5"/>
<dbReference type="Gene3D" id="2.70.40.10">
    <property type="match status" value="1"/>
</dbReference>
<evidence type="ECO:0000259" key="6">
    <source>
        <dbReference type="Pfam" id="PF00692"/>
    </source>
</evidence>
<dbReference type="CDD" id="cd07557">
    <property type="entry name" value="trimeric_dUTPase"/>
    <property type="match status" value="1"/>
</dbReference>
<dbReference type="GeneTree" id="ENSGT01010000222698"/>
<proteinExistence type="inferred from homology"/>
<evidence type="ECO:0000313" key="8">
    <source>
        <dbReference type="Proteomes" id="UP000472266"/>
    </source>
</evidence>
<evidence type="ECO:0000256" key="5">
    <source>
        <dbReference type="RuleBase" id="RU367024"/>
    </source>
</evidence>